<evidence type="ECO:0000313" key="4">
    <source>
        <dbReference type="Proteomes" id="UP000694918"/>
    </source>
</evidence>
<dbReference type="SMART" id="SM00733">
    <property type="entry name" value="Mterf"/>
    <property type="match status" value="5"/>
</dbReference>
<gene>
    <name evidence="5" type="primary">LOC105109656</name>
</gene>
<dbReference type="Gene3D" id="1.25.70.10">
    <property type="entry name" value="Transcription termination factor 3, mitochondrial"/>
    <property type="match status" value="1"/>
</dbReference>
<comment type="similarity">
    <text evidence="1">Belongs to the mTERF family.</text>
</comment>
<accession>A0AAJ6T1T6</accession>
<dbReference type="GO" id="GO:0003676">
    <property type="term" value="F:nucleic acid binding"/>
    <property type="evidence" value="ECO:0007669"/>
    <property type="project" value="InterPro"/>
</dbReference>
<keyword evidence="4" id="KW-1185">Reference proteome</keyword>
<evidence type="ECO:0000256" key="1">
    <source>
        <dbReference type="ARBA" id="ARBA00007692"/>
    </source>
</evidence>
<sequence>MQMLGSSVRASTNHRQHYFLENPSLLSSLRHISSSKSNGNANQHSFTVSYLVNKCGFSLKSALEASKRVRYETPQKPDSLLGFFKDHGFSENQTLKLTSKCPELLLYNPDKTLLPKLEFLYSKGVSTADVAKIISFYPWILRCSLENQLVPTFDFLKNWFPNDTIVQVFKSSPLVLQLNPVTVKYISQILRDNGVPDKNIVMLVRSHPKTLLMSPKKFNMVLCKVRKMGLDPCKTQFVVAILALTSMSRSTWEKKLDVYMRWGLSHEEILAAFAKSPWFMTLSEEKVVAVMDLFVNKLSWESSFIAKNPTLVSYSFEKRLTPRASVLQFLVSQGLIEKSFRSTTFFIASENKFLQQFINQRPESTQILKLYQEKLNLSR</sequence>
<keyword evidence="2" id="KW-0804">Transcription</keyword>
<evidence type="ECO:0000313" key="5">
    <source>
        <dbReference type="RefSeq" id="XP_011002730.1"/>
    </source>
</evidence>
<reference evidence="5" key="1">
    <citation type="submission" date="2025-08" db="UniProtKB">
        <authorList>
            <consortium name="RefSeq"/>
        </authorList>
    </citation>
    <scope>IDENTIFICATION</scope>
</reference>
<evidence type="ECO:0000256" key="2">
    <source>
        <dbReference type="ARBA" id="ARBA00022472"/>
    </source>
</evidence>
<evidence type="ECO:0000256" key="3">
    <source>
        <dbReference type="ARBA" id="ARBA00022946"/>
    </source>
</evidence>
<name>A0AAJ6T1T6_POPEU</name>
<organism evidence="4 5">
    <name type="scientific">Populus euphratica</name>
    <name type="common">Euphrates poplar</name>
    <dbReference type="NCBI Taxonomy" id="75702"/>
    <lineage>
        <taxon>Eukaryota</taxon>
        <taxon>Viridiplantae</taxon>
        <taxon>Streptophyta</taxon>
        <taxon>Embryophyta</taxon>
        <taxon>Tracheophyta</taxon>
        <taxon>Spermatophyta</taxon>
        <taxon>Magnoliopsida</taxon>
        <taxon>eudicotyledons</taxon>
        <taxon>Gunneridae</taxon>
        <taxon>Pentapetalae</taxon>
        <taxon>rosids</taxon>
        <taxon>fabids</taxon>
        <taxon>Malpighiales</taxon>
        <taxon>Salicaceae</taxon>
        <taxon>Saliceae</taxon>
        <taxon>Populus</taxon>
    </lineage>
</organism>
<dbReference type="GO" id="GO:0006353">
    <property type="term" value="P:DNA-templated transcription termination"/>
    <property type="evidence" value="ECO:0007669"/>
    <property type="project" value="UniProtKB-KW"/>
</dbReference>
<dbReference type="InterPro" id="IPR003690">
    <property type="entry name" value="MTERF"/>
</dbReference>
<keyword evidence="2" id="KW-0806">Transcription termination</keyword>
<protein>
    <submittedName>
        <fullName evidence="5">Uncharacterized protein LOC105109656</fullName>
    </submittedName>
</protein>
<dbReference type="AlphaFoldDB" id="A0AAJ6T1T6"/>
<dbReference type="Proteomes" id="UP000694918">
    <property type="component" value="Unplaced"/>
</dbReference>
<dbReference type="RefSeq" id="XP_011002730.1">
    <property type="nucleotide sequence ID" value="XM_011004428.1"/>
</dbReference>
<keyword evidence="2" id="KW-0805">Transcription regulation</keyword>
<dbReference type="PANTHER" id="PTHR13068">
    <property type="entry name" value="CGI-12 PROTEIN-RELATED"/>
    <property type="match status" value="1"/>
</dbReference>
<dbReference type="GeneID" id="105109656"/>
<keyword evidence="3" id="KW-0809">Transit peptide</keyword>
<dbReference type="KEGG" id="peu:105109656"/>
<dbReference type="PANTHER" id="PTHR13068:SF233">
    <property type="entry name" value="MTERF FAMILY PROTEIN"/>
    <property type="match status" value="1"/>
</dbReference>
<dbReference type="FunFam" id="1.25.70.10:FF:000001">
    <property type="entry name" value="Mitochondrial transcription termination factor-like"/>
    <property type="match status" value="1"/>
</dbReference>
<dbReference type="Pfam" id="PF02536">
    <property type="entry name" value="mTERF"/>
    <property type="match status" value="2"/>
</dbReference>
<dbReference type="InterPro" id="IPR038538">
    <property type="entry name" value="MTERF_sf"/>
</dbReference>
<proteinExistence type="inferred from homology"/>